<name>A0ABW5WVS9_9STAP</name>
<keyword evidence="3" id="KW-1185">Reference proteome</keyword>
<evidence type="ECO:0000313" key="2">
    <source>
        <dbReference type="EMBL" id="MFD2830373.1"/>
    </source>
</evidence>
<keyword evidence="1" id="KW-0732">Signal</keyword>
<dbReference type="PROSITE" id="PS51257">
    <property type="entry name" value="PROKAR_LIPOPROTEIN"/>
    <property type="match status" value="1"/>
</dbReference>
<sequence>MKTNIGSKVKFLGLIFLSSIILSACSNPFDSLADEINGLFSDGGTSESGSGGNGENDAEASLFNYELLNGQGTETTLEEGEYEVGKDIPEGRYRVTSSEGRGNFSVTSESEKRQNFVNAVVSDDESDESAADEIITYLFDGHEITIYSTSLSFTPFEGTVPLDALPPGQYIVGEDIEPGTYEISADTEESYLSFDVYNGSHQERKMRLQLGDPSYGGAKTHMALLEAGDIVVTDAPEIKLSLEN</sequence>
<evidence type="ECO:0000313" key="3">
    <source>
        <dbReference type="Proteomes" id="UP001597519"/>
    </source>
</evidence>
<comment type="caution">
    <text evidence="2">The sequence shown here is derived from an EMBL/GenBank/DDBJ whole genome shotgun (WGS) entry which is preliminary data.</text>
</comment>
<gene>
    <name evidence="2" type="ORF">ACFSX4_07795</name>
</gene>
<reference evidence="3" key="1">
    <citation type="journal article" date="2019" name="Int. J. Syst. Evol. Microbiol.">
        <title>The Global Catalogue of Microorganisms (GCM) 10K type strain sequencing project: providing services to taxonomists for standard genome sequencing and annotation.</title>
        <authorList>
            <consortium name="The Broad Institute Genomics Platform"/>
            <consortium name="The Broad Institute Genome Sequencing Center for Infectious Disease"/>
            <person name="Wu L."/>
            <person name="Ma J."/>
        </authorList>
    </citation>
    <scope>NUCLEOTIDE SEQUENCE [LARGE SCALE GENOMIC DNA]</scope>
    <source>
        <strain evidence="3">KCTC 33575</strain>
    </source>
</reference>
<protein>
    <recommendedName>
        <fullName evidence="4">Carboxypeptidase regulatory-like domain-containing protein</fullName>
    </recommendedName>
</protein>
<dbReference type="EMBL" id="JBHUOQ010000001">
    <property type="protein sequence ID" value="MFD2830373.1"/>
    <property type="molecule type" value="Genomic_DNA"/>
</dbReference>
<feature type="signal peptide" evidence="1">
    <location>
        <begin position="1"/>
        <end position="24"/>
    </location>
</feature>
<accession>A0ABW5WVS9</accession>
<evidence type="ECO:0008006" key="4">
    <source>
        <dbReference type="Google" id="ProtNLM"/>
    </source>
</evidence>
<feature type="chain" id="PRO_5046991689" description="Carboxypeptidase regulatory-like domain-containing protein" evidence="1">
    <location>
        <begin position="25"/>
        <end position="244"/>
    </location>
</feature>
<dbReference type="Proteomes" id="UP001597519">
    <property type="component" value="Unassembled WGS sequence"/>
</dbReference>
<evidence type="ECO:0000256" key="1">
    <source>
        <dbReference type="SAM" id="SignalP"/>
    </source>
</evidence>
<proteinExistence type="predicted"/>
<organism evidence="2 3">
    <name type="scientific">Corticicoccus populi</name>
    <dbReference type="NCBI Taxonomy" id="1812821"/>
    <lineage>
        <taxon>Bacteria</taxon>
        <taxon>Bacillati</taxon>
        <taxon>Bacillota</taxon>
        <taxon>Bacilli</taxon>
        <taxon>Bacillales</taxon>
        <taxon>Staphylococcaceae</taxon>
        <taxon>Corticicoccus</taxon>
    </lineage>
</organism>
<dbReference type="RefSeq" id="WP_377773242.1">
    <property type="nucleotide sequence ID" value="NZ_JBHUOQ010000001.1"/>
</dbReference>